<reference evidence="1" key="1">
    <citation type="submission" date="2016-01" db="EMBL/GenBank/DDBJ databases">
        <authorList>
            <person name="Peeters C."/>
        </authorList>
    </citation>
    <scope>NUCLEOTIDE SEQUENCE [LARGE SCALE GENOMIC DNA]</scope>
    <source>
        <strain evidence="1">LMG 29323</strain>
    </source>
</reference>
<comment type="caution">
    <text evidence="1">The sequence shown here is derived from an EMBL/GenBank/DDBJ whole genome shotgun (WGS) entry which is preliminary data.</text>
</comment>
<keyword evidence="1" id="KW-0489">Methyltransferase</keyword>
<accession>A0A158DJ77</accession>
<dbReference type="RefSeq" id="WP_061179251.1">
    <property type="nucleotide sequence ID" value="NZ_FCOE02000040.1"/>
</dbReference>
<dbReference type="InterPro" id="IPR029063">
    <property type="entry name" value="SAM-dependent_MTases_sf"/>
</dbReference>
<dbReference type="STRING" id="1777141.AWB80_07003"/>
<sequence>MSDLEYEIPDCPLCGSSQRDRLYGGETGNPYAVCACAQCGMAYLAPRATEQQVLSLYQDDNYFGGEDGEGYESYSDQEEALRRTFRRLLSFLNSRGKTGGSLLEVGCGFGYLLDEARPFFERRSGTDFSRNAVESARRFADQVWLGGADAVPEDERFDCVIATHVIEHTYHPKQFLDALIGKLKPGGTLLLAAPDFGSFWRRLMGNRWPSFKYPEHVLYFDERTLSRLMKERGLEVVEEVPYPHAFPLPLIAAKFGLTVPQALNRYNMWLPATTVACMGVHRV</sequence>
<dbReference type="Pfam" id="PF13489">
    <property type="entry name" value="Methyltransf_23"/>
    <property type="match status" value="1"/>
</dbReference>
<evidence type="ECO:0000313" key="2">
    <source>
        <dbReference type="Proteomes" id="UP000054911"/>
    </source>
</evidence>
<gene>
    <name evidence="1" type="ORF">AWB80_07003</name>
</gene>
<dbReference type="EC" id="2.1.1.-" evidence="1"/>
<name>A0A158DJ77_9BURK</name>
<dbReference type="AlphaFoldDB" id="A0A158DJ77"/>
<evidence type="ECO:0000313" key="1">
    <source>
        <dbReference type="EMBL" id="SAK94648.1"/>
    </source>
</evidence>
<dbReference type="OrthoDB" id="9790457at2"/>
<dbReference type="SUPFAM" id="SSF53335">
    <property type="entry name" value="S-adenosyl-L-methionine-dependent methyltransferases"/>
    <property type="match status" value="1"/>
</dbReference>
<protein>
    <submittedName>
        <fullName evidence="1">S-adenosylmethionine-dependent methyltransferase/MSMEI_2290</fullName>
        <ecNumber evidence="1">2.1.1.-</ecNumber>
    </submittedName>
</protein>
<organism evidence="1 2">
    <name type="scientific">Caballeronia pedi</name>
    <dbReference type="NCBI Taxonomy" id="1777141"/>
    <lineage>
        <taxon>Bacteria</taxon>
        <taxon>Pseudomonadati</taxon>
        <taxon>Pseudomonadota</taxon>
        <taxon>Betaproteobacteria</taxon>
        <taxon>Burkholderiales</taxon>
        <taxon>Burkholderiaceae</taxon>
        <taxon>Caballeronia</taxon>
    </lineage>
</organism>
<dbReference type="Gene3D" id="3.40.50.150">
    <property type="entry name" value="Vaccinia Virus protein VP39"/>
    <property type="match status" value="1"/>
</dbReference>
<dbReference type="EMBL" id="FCOE02000040">
    <property type="protein sequence ID" value="SAK94648.1"/>
    <property type="molecule type" value="Genomic_DNA"/>
</dbReference>
<dbReference type="GO" id="GO:0032259">
    <property type="term" value="P:methylation"/>
    <property type="evidence" value="ECO:0007669"/>
    <property type="project" value="UniProtKB-KW"/>
</dbReference>
<keyword evidence="1" id="KW-0808">Transferase</keyword>
<dbReference type="CDD" id="cd02440">
    <property type="entry name" value="AdoMet_MTases"/>
    <property type="match status" value="1"/>
</dbReference>
<dbReference type="PANTHER" id="PTHR43861">
    <property type="entry name" value="TRANS-ACONITATE 2-METHYLTRANSFERASE-RELATED"/>
    <property type="match status" value="1"/>
</dbReference>
<dbReference type="Proteomes" id="UP000054911">
    <property type="component" value="Unassembled WGS sequence"/>
</dbReference>
<dbReference type="GO" id="GO:0008168">
    <property type="term" value="F:methyltransferase activity"/>
    <property type="evidence" value="ECO:0007669"/>
    <property type="project" value="UniProtKB-KW"/>
</dbReference>
<keyword evidence="2" id="KW-1185">Reference proteome</keyword>
<proteinExistence type="predicted"/>